<dbReference type="PANTHER" id="PTHR30304:SF0">
    <property type="entry name" value="D-TAGATOSE-1,6-BISPHOSPHATE ALDOLASE SUBUNIT GATY-RELATED"/>
    <property type="match status" value="1"/>
</dbReference>
<protein>
    <submittedName>
        <fullName evidence="3">Fructose-bisphosphate aldolase</fullName>
    </submittedName>
</protein>
<comment type="cofactor">
    <cofactor evidence="2">
        <name>Zn(2+)</name>
        <dbReference type="ChEBI" id="CHEBI:29105"/>
    </cofactor>
    <text evidence="2">Binds 2 Zn(2+) ions per subunit. One is catalytic and the other provides a structural contribution.</text>
</comment>
<dbReference type="GO" id="GO:0005829">
    <property type="term" value="C:cytosol"/>
    <property type="evidence" value="ECO:0007669"/>
    <property type="project" value="TreeGrafter"/>
</dbReference>
<dbReference type="GO" id="GO:0008270">
    <property type="term" value="F:zinc ion binding"/>
    <property type="evidence" value="ECO:0007669"/>
    <property type="project" value="InterPro"/>
</dbReference>
<dbReference type="Gene3D" id="3.20.20.70">
    <property type="entry name" value="Aldolase class I"/>
    <property type="match status" value="1"/>
</dbReference>
<dbReference type="Proteomes" id="UP000199128">
    <property type="component" value="Unassembled WGS sequence"/>
</dbReference>
<dbReference type="CDD" id="cd00947">
    <property type="entry name" value="TBP_aldolase_IIB"/>
    <property type="match status" value="1"/>
</dbReference>
<feature type="binding site" evidence="2">
    <location>
        <position position="178"/>
    </location>
    <ligand>
        <name>Zn(2+)</name>
        <dbReference type="ChEBI" id="CHEBI:29105"/>
        <label>1</label>
        <note>catalytic</note>
    </ligand>
</feature>
<keyword evidence="2" id="KW-0479">Metal-binding</keyword>
<dbReference type="PIRSF" id="PIRSF001359">
    <property type="entry name" value="F_bP_aldolase_II"/>
    <property type="match status" value="1"/>
</dbReference>
<dbReference type="Pfam" id="PF01116">
    <property type="entry name" value="F_bP_aldolase"/>
    <property type="match status" value="1"/>
</dbReference>
<dbReference type="InterPro" id="IPR000771">
    <property type="entry name" value="FBA_II"/>
</dbReference>
<dbReference type="InterPro" id="IPR013785">
    <property type="entry name" value="Aldolase_TIM"/>
</dbReference>
<feature type="binding site" evidence="2">
    <location>
        <position position="83"/>
    </location>
    <ligand>
        <name>Zn(2+)</name>
        <dbReference type="ChEBI" id="CHEBI:29105"/>
        <label>1</label>
        <note>catalytic</note>
    </ligand>
</feature>
<dbReference type="AlphaFoldDB" id="A0A1H9QUY2"/>
<keyword evidence="2" id="KW-0862">Zinc</keyword>
<accession>A0A1H9QUY2</accession>
<evidence type="ECO:0000256" key="2">
    <source>
        <dbReference type="PIRSR" id="PIRSR001359-3"/>
    </source>
</evidence>
<feature type="binding site" evidence="2">
    <location>
        <position position="134"/>
    </location>
    <ligand>
        <name>Zn(2+)</name>
        <dbReference type="ChEBI" id="CHEBI:29105"/>
        <label>2</label>
    </ligand>
</feature>
<gene>
    <name evidence="3" type="ORF">SAMN05216446_1564</name>
</gene>
<feature type="binding site" evidence="2">
    <location>
        <position position="205"/>
    </location>
    <ligand>
        <name>Zn(2+)</name>
        <dbReference type="ChEBI" id="CHEBI:29105"/>
        <label>1</label>
        <note>catalytic</note>
    </ligand>
</feature>
<proteinExistence type="predicted"/>
<name>A0A1H9QUY2_9ACTN</name>
<dbReference type="RefSeq" id="WP_091009575.1">
    <property type="nucleotide sequence ID" value="NZ_FOGP01000006.1"/>
</dbReference>
<feature type="binding site" evidence="2">
    <location>
        <position position="104"/>
    </location>
    <ligand>
        <name>Zn(2+)</name>
        <dbReference type="ChEBI" id="CHEBI:29105"/>
        <label>2</label>
    </ligand>
</feature>
<dbReference type="SUPFAM" id="SSF51569">
    <property type="entry name" value="Aldolase"/>
    <property type="match status" value="1"/>
</dbReference>
<dbReference type="PANTHER" id="PTHR30304">
    <property type="entry name" value="D-TAGATOSE-1,6-BISPHOSPHATE ALDOLASE"/>
    <property type="match status" value="1"/>
</dbReference>
<dbReference type="NCBIfam" id="TIGR00167">
    <property type="entry name" value="cbbA"/>
    <property type="match status" value="1"/>
</dbReference>
<dbReference type="EMBL" id="FOGP01000006">
    <property type="protein sequence ID" value="SER64274.1"/>
    <property type="molecule type" value="Genomic_DNA"/>
</dbReference>
<dbReference type="InterPro" id="IPR050246">
    <property type="entry name" value="Class_II_FBP_aldolase"/>
</dbReference>
<dbReference type="GO" id="GO:0009025">
    <property type="term" value="F:tagatose-bisphosphate aldolase activity"/>
    <property type="evidence" value="ECO:0007669"/>
    <property type="project" value="TreeGrafter"/>
</dbReference>
<evidence type="ECO:0000313" key="3">
    <source>
        <dbReference type="EMBL" id="SER64274.1"/>
    </source>
</evidence>
<evidence type="ECO:0000313" key="4">
    <source>
        <dbReference type="Proteomes" id="UP000199128"/>
    </source>
</evidence>
<sequence>MPLVDMNALMRIAKKNGLMLPAYNSTDVQMTLGIMDAFQRAGMPGIVQIAPTNVKVTGYEYIAQTTKMAAEHYVTPFALHLDHGKTLEDVRMAVSAGFTSVMIDGAALPFEENIRFSREAVDYAHCYGIPVEAELGALKGKEDDYVCEADCHTDPALVEEFCDRTGCDTLAVSIGNVHGLVEKPKIDLKALAAIHAVSPVPLVLHGGSGIPLETIRAMRPFGVMKVNIASDLRQAYIRAVAKRYEANHDEACLASVLMDAREAVSDVAFRLAIGMNEDVLIGKFSSPSTWPVAC</sequence>
<feature type="active site" description="Proton donor" evidence="1">
    <location>
        <position position="82"/>
    </location>
</feature>
<dbReference type="NCBIfam" id="NF005943">
    <property type="entry name" value="PRK07998.1"/>
    <property type="match status" value="1"/>
</dbReference>
<evidence type="ECO:0000256" key="1">
    <source>
        <dbReference type="PIRSR" id="PIRSR001359-1"/>
    </source>
</evidence>
<reference evidence="4" key="1">
    <citation type="submission" date="2016-10" db="EMBL/GenBank/DDBJ databases">
        <authorList>
            <person name="Varghese N."/>
            <person name="Submissions S."/>
        </authorList>
    </citation>
    <scope>NUCLEOTIDE SEQUENCE [LARGE SCALE GENOMIC DNA]</scope>
    <source>
        <strain evidence="4">KHGC19</strain>
    </source>
</reference>
<organism evidence="3 4">
    <name type="scientific">Parafannyhessea umbonata</name>
    <dbReference type="NCBI Taxonomy" id="604330"/>
    <lineage>
        <taxon>Bacteria</taxon>
        <taxon>Bacillati</taxon>
        <taxon>Actinomycetota</taxon>
        <taxon>Coriobacteriia</taxon>
        <taxon>Coriobacteriales</taxon>
        <taxon>Atopobiaceae</taxon>
        <taxon>Parafannyhessea</taxon>
    </lineage>
</organism>
<dbReference type="GO" id="GO:0005975">
    <property type="term" value="P:carbohydrate metabolic process"/>
    <property type="evidence" value="ECO:0007669"/>
    <property type="project" value="InterPro"/>
</dbReference>